<feature type="region of interest" description="Disordered" evidence="1">
    <location>
        <begin position="32"/>
        <end position="102"/>
    </location>
</feature>
<organism evidence="2 3">
    <name type="scientific">Cohaesibacter gelatinilyticus</name>
    <dbReference type="NCBI Taxonomy" id="372072"/>
    <lineage>
        <taxon>Bacteria</taxon>
        <taxon>Pseudomonadati</taxon>
        <taxon>Pseudomonadota</taxon>
        <taxon>Alphaproteobacteria</taxon>
        <taxon>Hyphomicrobiales</taxon>
        <taxon>Cohaesibacteraceae</taxon>
    </lineage>
</organism>
<feature type="compositionally biased region" description="Low complexity" evidence="1">
    <location>
        <begin position="61"/>
        <end position="75"/>
    </location>
</feature>
<name>A0A285PHI2_9HYPH</name>
<evidence type="ECO:0000256" key="1">
    <source>
        <dbReference type="SAM" id="MobiDB-lite"/>
    </source>
</evidence>
<dbReference type="AlphaFoldDB" id="A0A285PHI2"/>
<dbReference type="PROSITE" id="PS51257">
    <property type="entry name" value="PROKAR_LIPOPROTEIN"/>
    <property type="match status" value="1"/>
</dbReference>
<reference evidence="2 3" key="1">
    <citation type="submission" date="2017-09" db="EMBL/GenBank/DDBJ databases">
        <authorList>
            <person name="Ehlers B."/>
            <person name="Leendertz F.H."/>
        </authorList>
    </citation>
    <scope>NUCLEOTIDE SEQUENCE [LARGE SCALE GENOMIC DNA]</scope>
    <source>
        <strain evidence="2 3">DSM 18289</strain>
    </source>
</reference>
<protein>
    <recommendedName>
        <fullName evidence="4">Lipoprotein</fullName>
    </recommendedName>
</protein>
<proteinExistence type="predicted"/>
<dbReference type="EMBL" id="OBEL01000006">
    <property type="protein sequence ID" value="SNZ20878.1"/>
    <property type="molecule type" value="Genomic_DNA"/>
</dbReference>
<sequence length="232" mass="24541">MANLMAKFEKATLIALCTSIVVGCSGSGVPTPPGVIEPSGQASLPTEQPQSIMTSVPPDGTQQNNATQQQAPNNTGLPPASSLGTVNQTATTQPQTNQPSQSRLVKNYTAPVSNAVLTFEPMVGAPTRVARELSGSLGQRVAQQALPVVARSDTKVTHRVKGYFSASENQGQVQISYVWDIFDKDGKRLNRIMGSQQTPMTGSDPWDAVTGPILDKVAVDTAAQLKTWHSSL</sequence>
<gene>
    <name evidence="2" type="ORF">SAMN06265368_3989</name>
</gene>
<dbReference type="Proteomes" id="UP000219439">
    <property type="component" value="Unassembled WGS sequence"/>
</dbReference>
<evidence type="ECO:0000313" key="3">
    <source>
        <dbReference type="Proteomes" id="UP000219439"/>
    </source>
</evidence>
<keyword evidence="3" id="KW-1185">Reference proteome</keyword>
<evidence type="ECO:0008006" key="4">
    <source>
        <dbReference type="Google" id="ProtNLM"/>
    </source>
</evidence>
<accession>A0A285PHI2</accession>
<feature type="compositionally biased region" description="Low complexity" evidence="1">
    <location>
        <begin position="85"/>
        <end position="102"/>
    </location>
</feature>
<feature type="compositionally biased region" description="Polar residues" evidence="1">
    <location>
        <begin position="40"/>
        <end position="54"/>
    </location>
</feature>
<evidence type="ECO:0000313" key="2">
    <source>
        <dbReference type="EMBL" id="SNZ20878.1"/>
    </source>
</evidence>